<comment type="similarity">
    <text evidence="3 12">Belongs to the PIGV family.</text>
</comment>
<dbReference type="OrthoDB" id="10252502at2759"/>
<comment type="caution">
    <text evidence="12">Lacks conserved residue(s) required for the propagation of feature annotation.</text>
</comment>
<dbReference type="InterPro" id="IPR007315">
    <property type="entry name" value="PIG-V/Gpi18"/>
</dbReference>
<feature type="transmembrane region" description="Helical" evidence="12">
    <location>
        <begin position="128"/>
        <end position="151"/>
    </location>
</feature>
<evidence type="ECO:0000313" key="15">
    <source>
        <dbReference type="Proteomes" id="UP000660729"/>
    </source>
</evidence>
<comment type="pathway">
    <text evidence="2 12">Glycolipid biosynthesis; glycosylphosphatidylinositol-anchor biosynthesis.</text>
</comment>
<protein>
    <recommendedName>
        <fullName evidence="4 12">GPI mannosyltransferase 2</fullName>
        <ecNumber evidence="12">2.4.1.-</ecNumber>
    </recommendedName>
</protein>
<evidence type="ECO:0000256" key="8">
    <source>
        <dbReference type="ARBA" id="ARBA00022692"/>
    </source>
</evidence>
<evidence type="ECO:0000256" key="2">
    <source>
        <dbReference type="ARBA" id="ARBA00004687"/>
    </source>
</evidence>
<keyword evidence="15" id="KW-1185">Reference proteome</keyword>
<dbReference type="GO" id="GO:0031501">
    <property type="term" value="C:mannosyltransferase complex"/>
    <property type="evidence" value="ECO:0007669"/>
    <property type="project" value="TreeGrafter"/>
</dbReference>
<dbReference type="Pfam" id="PF04188">
    <property type="entry name" value="Mannosyl_trans2"/>
    <property type="match status" value="1"/>
</dbReference>
<comment type="subcellular location">
    <subcellularLocation>
        <location evidence="1 12">Endoplasmic reticulum membrane</location>
        <topology evidence="1 12">Multi-pass membrane protein</topology>
    </subcellularLocation>
</comment>
<comment type="function">
    <text evidence="12">Mannosyltransferase involved in glycosylphosphatidylinositol-anchor biosynthesis.</text>
</comment>
<evidence type="ECO:0000313" key="14">
    <source>
        <dbReference type="EMBL" id="KAF7193323.1"/>
    </source>
</evidence>
<accession>A0A8H6RLK0</accession>
<dbReference type="EC" id="2.4.1.-" evidence="12"/>
<evidence type="ECO:0000256" key="11">
    <source>
        <dbReference type="ARBA" id="ARBA00023136"/>
    </source>
</evidence>
<keyword evidence="5 12" id="KW-0337">GPI-anchor biosynthesis</keyword>
<evidence type="ECO:0000256" key="1">
    <source>
        <dbReference type="ARBA" id="ARBA00004477"/>
    </source>
</evidence>
<gene>
    <name evidence="14" type="ORF">HII31_05302</name>
</gene>
<evidence type="ECO:0000256" key="6">
    <source>
        <dbReference type="ARBA" id="ARBA00022676"/>
    </source>
</evidence>
<sequence>MDPATRSANKPQGSRNKSTAETGIRPLGAFFCLWKFVLLSIAVLSPGPGYDTSTQILLQQYQALSGSWLEQLVSKLTRWDAIYFANSSARGHVFEQEWAFSRFSARITSQIARVFPFTHIQSAILRHAAAGIVLSHISHFLAVIVLYQLTCELIPASHERKRQIAFTAACLHIVSPGGLFLSASYGESFFALTSFAGSFCYVASWRNGSAQHPESGLHAARWAIISGVLFGTATTVRGNGLLSGIMFAWDAVLYVPKLPKILRERASTDILRLFGLLIGGAMIAVGYAIPQIEAYLEYCTGGNARPWCSKIPPSIYTFVQAHYWNVGFLKYWTLPNIPLFALAAPMLLVLLSTGWVAMSRGQLEKLVIALNVAGDSNHAVAIAAQEKQAFSHQMARFALPQLVLAGLALTSFHVQIINRISSGYPVWYILLACAMHMPGDATKNTSAAMSFFARNAQWLVRASVMYAMIQGGLYASFMPPA</sequence>
<evidence type="ECO:0000256" key="12">
    <source>
        <dbReference type="RuleBase" id="RU363112"/>
    </source>
</evidence>
<organism evidence="14 15">
    <name type="scientific">Pseudocercospora fuligena</name>
    <dbReference type="NCBI Taxonomy" id="685502"/>
    <lineage>
        <taxon>Eukaryota</taxon>
        <taxon>Fungi</taxon>
        <taxon>Dikarya</taxon>
        <taxon>Ascomycota</taxon>
        <taxon>Pezizomycotina</taxon>
        <taxon>Dothideomycetes</taxon>
        <taxon>Dothideomycetidae</taxon>
        <taxon>Mycosphaerellales</taxon>
        <taxon>Mycosphaerellaceae</taxon>
        <taxon>Pseudocercospora</taxon>
    </lineage>
</organism>
<feature type="transmembrane region" description="Helical" evidence="12">
    <location>
        <begin position="219"/>
        <end position="235"/>
    </location>
</feature>
<dbReference type="AlphaFoldDB" id="A0A8H6RLK0"/>
<feature type="region of interest" description="Disordered" evidence="13">
    <location>
        <begin position="1"/>
        <end position="20"/>
    </location>
</feature>
<dbReference type="GO" id="GO:0004376">
    <property type="term" value="F:GPI mannosyltransferase activity"/>
    <property type="evidence" value="ECO:0007669"/>
    <property type="project" value="InterPro"/>
</dbReference>
<dbReference type="Proteomes" id="UP000660729">
    <property type="component" value="Unassembled WGS sequence"/>
</dbReference>
<keyword evidence="10 12" id="KW-1133">Transmembrane helix</keyword>
<keyword evidence="7 12" id="KW-0808">Transferase</keyword>
<feature type="transmembrane region" description="Helical" evidence="12">
    <location>
        <begin position="24"/>
        <end position="44"/>
    </location>
</feature>
<keyword evidence="8 12" id="KW-0812">Transmembrane</keyword>
<dbReference type="PANTHER" id="PTHR12468">
    <property type="entry name" value="GPI MANNOSYLTRANSFERASE 2"/>
    <property type="match status" value="1"/>
</dbReference>
<evidence type="ECO:0000256" key="9">
    <source>
        <dbReference type="ARBA" id="ARBA00022824"/>
    </source>
</evidence>
<comment type="caution">
    <text evidence="14">The sequence shown here is derived from an EMBL/GenBank/DDBJ whole genome shotgun (WGS) entry which is preliminary data.</text>
</comment>
<evidence type="ECO:0000256" key="5">
    <source>
        <dbReference type="ARBA" id="ARBA00022502"/>
    </source>
</evidence>
<evidence type="ECO:0000256" key="4">
    <source>
        <dbReference type="ARBA" id="ARBA00013795"/>
    </source>
</evidence>
<dbReference type="EMBL" id="JABCIY010000089">
    <property type="protein sequence ID" value="KAF7193323.1"/>
    <property type="molecule type" value="Genomic_DNA"/>
</dbReference>
<reference evidence="14" key="1">
    <citation type="submission" date="2020-04" db="EMBL/GenBank/DDBJ databases">
        <title>Draft genome resource of the tomato pathogen Pseudocercospora fuligena.</title>
        <authorList>
            <person name="Zaccaron A."/>
        </authorList>
    </citation>
    <scope>NUCLEOTIDE SEQUENCE</scope>
    <source>
        <strain evidence="14">PF001</strain>
    </source>
</reference>
<proteinExistence type="inferred from homology"/>
<keyword evidence="6 12" id="KW-0328">Glycosyltransferase</keyword>
<keyword evidence="9 12" id="KW-0256">Endoplasmic reticulum</keyword>
<name>A0A8H6RLK0_9PEZI</name>
<dbReference type="PANTHER" id="PTHR12468:SF2">
    <property type="entry name" value="GPI MANNOSYLTRANSFERASE 2"/>
    <property type="match status" value="1"/>
</dbReference>
<feature type="transmembrane region" description="Helical" evidence="12">
    <location>
        <begin position="337"/>
        <end position="358"/>
    </location>
</feature>
<feature type="transmembrane region" description="Helical" evidence="12">
    <location>
        <begin position="163"/>
        <end position="183"/>
    </location>
</feature>
<evidence type="ECO:0000256" key="10">
    <source>
        <dbReference type="ARBA" id="ARBA00022989"/>
    </source>
</evidence>
<dbReference type="GO" id="GO:0006506">
    <property type="term" value="P:GPI anchor biosynthetic process"/>
    <property type="evidence" value="ECO:0007669"/>
    <property type="project" value="UniProtKB-UniPathway"/>
</dbReference>
<evidence type="ECO:0000256" key="7">
    <source>
        <dbReference type="ARBA" id="ARBA00022679"/>
    </source>
</evidence>
<feature type="transmembrane region" description="Helical" evidence="12">
    <location>
        <begin position="458"/>
        <end position="477"/>
    </location>
</feature>
<dbReference type="GO" id="GO:0005789">
    <property type="term" value="C:endoplasmic reticulum membrane"/>
    <property type="evidence" value="ECO:0007669"/>
    <property type="project" value="UniProtKB-SubCell"/>
</dbReference>
<evidence type="ECO:0000256" key="3">
    <source>
        <dbReference type="ARBA" id="ARBA00008698"/>
    </source>
</evidence>
<dbReference type="UniPathway" id="UPA00196"/>
<keyword evidence="11 12" id="KW-0472">Membrane</keyword>
<feature type="transmembrane region" description="Helical" evidence="12">
    <location>
        <begin position="270"/>
        <end position="289"/>
    </location>
</feature>
<dbReference type="GO" id="GO:0000009">
    <property type="term" value="F:alpha-1,6-mannosyltransferase activity"/>
    <property type="evidence" value="ECO:0007669"/>
    <property type="project" value="InterPro"/>
</dbReference>
<evidence type="ECO:0000256" key="13">
    <source>
        <dbReference type="SAM" id="MobiDB-lite"/>
    </source>
</evidence>